<dbReference type="AlphaFoldDB" id="A0A8X7S1R2"/>
<proteinExistence type="predicted"/>
<gene>
    <name evidence="1" type="ORF">Bca52824_043814</name>
</gene>
<feature type="non-terminal residue" evidence="1">
    <location>
        <position position="132"/>
    </location>
</feature>
<dbReference type="EMBL" id="JAAMPC010000009">
    <property type="protein sequence ID" value="KAG2297145.1"/>
    <property type="molecule type" value="Genomic_DNA"/>
</dbReference>
<dbReference type="Proteomes" id="UP000886595">
    <property type="component" value="Unassembled WGS sequence"/>
</dbReference>
<evidence type="ECO:0000313" key="2">
    <source>
        <dbReference type="Proteomes" id="UP000886595"/>
    </source>
</evidence>
<evidence type="ECO:0000313" key="1">
    <source>
        <dbReference type="EMBL" id="KAG2297145.1"/>
    </source>
</evidence>
<organism evidence="1 2">
    <name type="scientific">Brassica carinata</name>
    <name type="common">Ethiopian mustard</name>
    <name type="synonym">Abyssinian cabbage</name>
    <dbReference type="NCBI Taxonomy" id="52824"/>
    <lineage>
        <taxon>Eukaryota</taxon>
        <taxon>Viridiplantae</taxon>
        <taxon>Streptophyta</taxon>
        <taxon>Embryophyta</taxon>
        <taxon>Tracheophyta</taxon>
        <taxon>Spermatophyta</taxon>
        <taxon>Magnoliopsida</taxon>
        <taxon>eudicotyledons</taxon>
        <taxon>Gunneridae</taxon>
        <taxon>Pentapetalae</taxon>
        <taxon>rosids</taxon>
        <taxon>malvids</taxon>
        <taxon>Brassicales</taxon>
        <taxon>Brassicaceae</taxon>
        <taxon>Brassiceae</taxon>
        <taxon>Brassica</taxon>
    </lineage>
</organism>
<comment type="caution">
    <text evidence="1">The sequence shown here is derived from an EMBL/GenBank/DDBJ whole genome shotgun (WGS) entry which is preliminary data.</text>
</comment>
<keyword evidence="2" id="KW-1185">Reference proteome</keyword>
<protein>
    <submittedName>
        <fullName evidence="1">Uncharacterized protein</fullName>
    </submittedName>
</protein>
<name>A0A8X7S1R2_BRACI</name>
<sequence length="132" mass="14691">MHLEITKAFEMDLIAQRIKTESIISRVVTYTVKSPKLPLLFFCCLSLFVIISNRGNSQVWGVKITLWVSPFSNPLQKQQRWREHRVKPMILYGVGTGNDGGSTNPISDGGGGRVALKKGPWTAAEDEILAAY</sequence>
<accession>A0A8X7S1R2</accession>
<reference evidence="1 2" key="1">
    <citation type="submission" date="2020-02" db="EMBL/GenBank/DDBJ databases">
        <authorList>
            <person name="Ma Q."/>
            <person name="Huang Y."/>
            <person name="Song X."/>
            <person name="Pei D."/>
        </authorList>
    </citation>
    <scope>NUCLEOTIDE SEQUENCE [LARGE SCALE GENOMIC DNA]</scope>
    <source>
        <strain evidence="1">Sxm20200214</strain>
        <tissue evidence="1">Leaf</tissue>
    </source>
</reference>